<accession>A0A919UWC1</accession>
<sequence>MRRLLAVLGRLLIAAALLATGLAATAGPAGAAVPDNWGFALVDTTSGVPDPNHQAGSWPAPDVVTVFPGGPGQTYVKFPKIASKRGVAHVTAISQTGQWCQVQKWGPSGSDEIVVVQCYLYGGTPAWSRFTVVFEESSGALPAPEAFATIAWDGGSIISEYNSSLGVNTVTPTSTGVWTVWLPGVGSSGQAGDIQVTAVDSSAPARCKVSAWSPSLGGQKIQVRCHDATSIPYKTGWNLTYHRERAVTGAAIPPKYFGYVFDNMPANPGPYTPVPAGVSYNSVGSFNEIRSAAVGQRLVTFHKIGVLPDHVQVTAFGPGPEYCNLVTTWATYGMEVIVRNVVCYNGVTRVDQASMVTYTSAY</sequence>
<dbReference type="Proteomes" id="UP000655287">
    <property type="component" value="Unassembled WGS sequence"/>
</dbReference>
<dbReference type="RefSeq" id="WP_203982532.1">
    <property type="nucleotide sequence ID" value="NZ_BOOU01000013.1"/>
</dbReference>
<keyword evidence="1" id="KW-0732">Signal</keyword>
<organism evidence="2 3">
    <name type="scientific">Sphaerisporangium rufum</name>
    <dbReference type="NCBI Taxonomy" id="1381558"/>
    <lineage>
        <taxon>Bacteria</taxon>
        <taxon>Bacillati</taxon>
        <taxon>Actinomycetota</taxon>
        <taxon>Actinomycetes</taxon>
        <taxon>Streptosporangiales</taxon>
        <taxon>Streptosporangiaceae</taxon>
        <taxon>Sphaerisporangium</taxon>
    </lineage>
</organism>
<feature type="signal peptide" evidence="1">
    <location>
        <begin position="1"/>
        <end position="31"/>
    </location>
</feature>
<proteinExistence type="predicted"/>
<reference evidence="2" key="1">
    <citation type="submission" date="2021-01" db="EMBL/GenBank/DDBJ databases">
        <title>Whole genome shotgun sequence of Sphaerisporangium rufum NBRC 109079.</title>
        <authorList>
            <person name="Komaki H."/>
            <person name="Tamura T."/>
        </authorList>
    </citation>
    <scope>NUCLEOTIDE SEQUENCE</scope>
    <source>
        <strain evidence="2">NBRC 109079</strain>
    </source>
</reference>
<evidence type="ECO:0000313" key="3">
    <source>
        <dbReference type="Proteomes" id="UP000655287"/>
    </source>
</evidence>
<dbReference type="EMBL" id="BOOU01000013">
    <property type="protein sequence ID" value="GII75881.1"/>
    <property type="molecule type" value="Genomic_DNA"/>
</dbReference>
<keyword evidence="3" id="KW-1185">Reference proteome</keyword>
<dbReference type="AlphaFoldDB" id="A0A919UWC1"/>
<evidence type="ECO:0000256" key="1">
    <source>
        <dbReference type="SAM" id="SignalP"/>
    </source>
</evidence>
<gene>
    <name evidence="2" type="ORF">Sru01_08630</name>
</gene>
<protein>
    <submittedName>
        <fullName evidence="2">Uncharacterized protein</fullName>
    </submittedName>
</protein>
<evidence type="ECO:0000313" key="2">
    <source>
        <dbReference type="EMBL" id="GII75881.1"/>
    </source>
</evidence>
<feature type="chain" id="PRO_5036696597" evidence="1">
    <location>
        <begin position="32"/>
        <end position="362"/>
    </location>
</feature>
<name>A0A919UWC1_9ACTN</name>
<comment type="caution">
    <text evidence="2">The sequence shown here is derived from an EMBL/GenBank/DDBJ whole genome shotgun (WGS) entry which is preliminary data.</text>
</comment>